<dbReference type="PANTHER" id="PTHR30528">
    <property type="entry name" value="CYTOPLASMIC PROTEIN"/>
    <property type="match status" value="1"/>
</dbReference>
<protein>
    <recommendedName>
        <fullName evidence="2">Cytoplasmic protein clustered with trehalase</fullName>
    </recommendedName>
</protein>
<name>A0A6J4PBF4_9RHOB</name>
<sequence length="398" mass="45031">MSAPILPNRDARRLFLARHGLLAPPRTQGLDGLLDALGFVQVDSVLTLARAHDLILWSRSPGYRPADLQRLVRGRGAFEHWTHDASVLPMGAWPHWRHRFARDRARMDGRWDSWQGPDFREGLERTLAHIADNGGTKSSDLLGDGPRKEPGWWNWHPSKVALEYLWRSGELSVSHREGFQKVYDLTERVIPDALRARAPALEETVAWAANAALDRLGFATPGEVAAFFDLLTPQEAQGWAHYALARGEVEEIRVEGADGKLRRSLARPGTLEEAAALPEPGDRLRLLSPFDPALRDRARAERLFGFRYRIEIFVPAPQRTFGYYVFPLLEGTRLVARTEVVTQNGTLTLRALWPEPGLRWGRGRTDRLMAELGRLARLVDADRVEVQDGWLREPKVQP</sequence>
<dbReference type="Pfam" id="PF06224">
    <property type="entry name" value="AlkZ-like"/>
    <property type="match status" value="1"/>
</dbReference>
<organism evidence="1">
    <name type="scientific">uncultured Rubellimicrobium sp</name>
    <dbReference type="NCBI Taxonomy" id="543078"/>
    <lineage>
        <taxon>Bacteria</taxon>
        <taxon>Pseudomonadati</taxon>
        <taxon>Pseudomonadota</taxon>
        <taxon>Alphaproteobacteria</taxon>
        <taxon>Rhodobacterales</taxon>
        <taxon>Roseobacteraceae</taxon>
        <taxon>Rubellimicrobium</taxon>
        <taxon>environmental samples</taxon>
    </lineage>
</organism>
<reference evidence="1" key="1">
    <citation type="submission" date="2020-02" db="EMBL/GenBank/DDBJ databases">
        <authorList>
            <person name="Meier V. D."/>
        </authorList>
    </citation>
    <scope>NUCLEOTIDE SEQUENCE</scope>
    <source>
        <strain evidence="1">AVDCRST_MAG15</strain>
    </source>
</reference>
<dbReference type="InterPro" id="IPR009351">
    <property type="entry name" value="AlkZ-like"/>
</dbReference>
<gene>
    <name evidence="1" type="ORF">AVDCRST_MAG15-2082</name>
</gene>
<dbReference type="AlphaFoldDB" id="A0A6J4PBF4"/>
<evidence type="ECO:0008006" key="2">
    <source>
        <dbReference type="Google" id="ProtNLM"/>
    </source>
</evidence>
<proteinExistence type="predicted"/>
<evidence type="ECO:0000313" key="1">
    <source>
        <dbReference type="EMBL" id="CAA9411239.1"/>
    </source>
</evidence>
<dbReference type="PANTHER" id="PTHR30528:SF0">
    <property type="entry name" value="CYTOPLASMIC PROTEIN"/>
    <property type="match status" value="1"/>
</dbReference>
<accession>A0A6J4PBF4</accession>
<dbReference type="EMBL" id="CADCUU010000229">
    <property type="protein sequence ID" value="CAA9411239.1"/>
    <property type="molecule type" value="Genomic_DNA"/>
</dbReference>